<evidence type="ECO:0000313" key="4">
    <source>
        <dbReference type="Proteomes" id="UP001408789"/>
    </source>
</evidence>
<feature type="compositionally biased region" description="Polar residues" evidence="1">
    <location>
        <begin position="75"/>
        <end position="88"/>
    </location>
</feature>
<keyword evidence="2" id="KW-0472">Membrane</keyword>
<organism evidence="3 4">
    <name type="scientific">Deinandra increscens subsp. villosa</name>
    <dbReference type="NCBI Taxonomy" id="3103831"/>
    <lineage>
        <taxon>Eukaryota</taxon>
        <taxon>Viridiplantae</taxon>
        <taxon>Streptophyta</taxon>
        <taxon>Embryophyta</taxon>
        <taxon>Tracheophyta</taxon>
        <taxon>Spermatophyta</taxon>
        <taxon>Magnoliopsida</taxon>
        <taxon>eudicotyledons</taxon>
        <taxon>Gunneridae</taxon>
        <taxon>Pentapetalae</taxon>
        <taxon>asterids</taxon>
        <taxon>campanulids</taxon>
        <taxon>Asterales</taxon>
        <taxon>Asteraceae</taxon>
        <taxon>Asteroideae</taxon>
        <taxon>Heliantheae alliance</taxon>
        <taxon>Madieae</taxon>
        <taxon>Madiinae</taxon>
        <taxon>Deinandra</taxon>
    </lineage>
</organism>
<comment type="caution">
    <text evidence="3">The sequence shown here is derived from an EMBL/GenBank/DDBJ whole genome shotgun (WGS) entry which is preliminary data.</text>
</comment>
<feature type="transmembrane region" description="Helical" evidence="2">
    <location>
        <begin position="232"/>
        <end position="254"/>
    </location>
</feature>
<feature type="compositionally biased region" description="Low complexity" evidence="1">
    <location>
        <begin position="35"/>
        <end position="64"/>
    </location>
</feature>
<gene>
    <name evidence="3" type="ORF">SSX86_023697</name>
</gene>
<evidence type="ECO:0000313" key="3">
    <source>
        <dbReference type="EMBL" id="KAK9058853.1"/>
    </source>
</evidence>
<dbReference type="Proteomes" id="UP001408789">
    <property type="component" value="Unassembled WGS sequence"/>
</dbReference>
<reference evidence="3 4" key="1">
    <citation type="submission" date="2024-04" db="EMBL/GenBank/DDBJ databases">
        <title>The reference genome of an endangered Asteraceae, Deinandra increscens subsp. villosa, native to the Central Coast of California.</title>
        <authorList>
            <person name="Guilliams M."/>
            <person name="Hasenstab-Lehman K."/>
            <person name="Meyer R."/>
            <person name="Mcevoy S."/>
        </authorList>
    </citation>
    <scope>NUCLEOTIDE SEQUENCE [LARGE SCALE GENOMIC DNA]</scope>
    <source>
        <tissue evidence="3">Leaf</tissue>
    </source>
</reference>
<feature type="transmembrane region" description="Helical" evidence="2">
    <location>
        <begin position="201"/>
        <end position="220"/>
    </location>
</feature>
<dbReference type="PANTHER" id="PTHR35469:SF4">
    <property type="entry name" value="TRANSMEMBRANE PROTEIN"/>
    <property type="match status" value="1"/>
</dbReference>
<keyword evidence="4" id="KW-1185">Reference proteome</keyword>
<name>A0AAP0CT22_9ASTR</name>
<accession>A0AAP0CT22</accession>
<keyword evidence="2" id="KW-0812">Transmembrane</keyword>
<feature type="region of interest" description="Disordered" evidence="1">
    <location>
        <begin position="1"/>
        <end position="94"/>
    </location>
</feature>
<keyword evidence="2" id="KW-1133">Transmembrane helix</keyword>
<dbReference type="PANTHER" id="PTHR35469">
    <property type="entry name" value="TRANSMEMBRANE PROTEIN"/>
    <property type="match status" value="1"/>
</dbReference>
<protein>
    <submittedName>
        <fullName evidence="3">Uncharacterized protein</fullName>
    </submittedName>
</protein>
<evidence type="ECO:0000256" key="1">
    <source>
        <dbReference type="SAM" id="MobiDB-lite"/>
    </source>
</evidence>
<dbReference type="EMBL" id="JBCNJP010000023">
    <property type="protein sequence ID" value="KAK9058853.1"/>
    <property type="molecule type" value="Genomic_DNA"/>
</dbReference>
<feature type="region of interest" description="Disordered" evidence="1">
    <location>
        <begin position="164"/>
        <end position="189"/>
    </location>
</feature>
<feature type="compositionally biased region" description="Low complexity" evidence="1">
    <location>
        <begin position="1"/>
        <end position="10"/>
    </location>
</feature>
<dbReference type="AlphaFoldDB" id="A0AAP0CT22"/>
<sequence length="311" mass="33293">MAANGGTTRDAAARRRRIAERGAERLALITGRVQSLSSPSSPPSATQSEPSSTSPCPTSVSPNSDQLHLTDENTDSLSNTETAGNNVHNVVGEVRSVNDNSVTITRTTAQTSFEPSNTETAGDDVVTDVRSAMNNSVTITRTTAQTSSEPDKLQSFIETLAEQTPPISTLNKSRKPESQTRRQATFSPKQLRPAITASENIRLICSVTVAVLVMLADAGFPFLSSDVIKNIILFRPLLLLLVTNVTIVAAHSLLQKVKHRSTGEAGFANHIGTVLEWALLMKTGSSALFMDCSVYSVVVICGMGFLQSFGW</sequence>
<evidence type="ECO:0000256" key="2">
    <source>
        <dbReference type="SAM" id="Phobius"/>
    </source>
</evidence>
<proteinExistence type="predicted"/>
<feature type="transmembrane region" description="Helical" evidence="2">
    <location>
        <begin position="288"/>
        <end position="309"/>
    </location>
</feature>